<dbReference type="Gene3D" id="1.10.443.10">
    <property type="entry name" value="Intergrase catalytic core"/>
    <property type="match status" value="1"/>
</dbReference>
<gene>
    <name evidence="3" type="ORF">DERYTH_LOCUS7121</name>
</gene>
<evidence type="ECO:0000313" key="3">
    <source>
        <dbReference type="EMBL" id="CAG8590144.1"/>
    </source>
</evidence>
<dbReference type="PROSITE" id="PS51898">
    <property type="entry name" value="TYR_RECOMBINASE"/>
    <property type="match status" value="1"/>
</dbReference>
<sequence length="232" mass="25988">MRLTALPSEVDTLVSFLVWLDLAHSFSGYVDFLAAVSREHLKCHFSDPSKDYRVKRIFSALRQFVDKKPQCMSKDLWIRDAALVAIGLRTICHPGELCKLKFKDVKFGDKLCWVRISSSKTDQFANGKFIPIEYTDSRYCPVRLLKRYLEIRPKTMEDQPLFLSNRGKQLTVGAVGAIVKRKASNAGASGRFTAHSIRIGGATAAIEAGLSLTQIRAIGGWDSKAVMLYLRS</sequence>
<dbReference type="PANTHER" id="PTHR34605:SF3">
    <property type="entry name" value="P CELL-TYPE AGGLUTINATION PROTEIN MAP4-LIKE-RELATED"/>
    <property type="match status" value="1"/>
</dbReference>
<dbReference type="AlphaFoldDB" id="A0A9N9C7Q8"/>
<evidence type="ECO:0000259" key="2">
    <source>
        <dbReference type="PROSITE" id="PS51898"/>
    </source>
</evidence>
<dbReference type="InterPro" id="IPR011010">
    <property type="entry name" value="DNA_brk_join_enz"/>
</dbReference>
<comment type="caution">
    <text evidence="3">The sequence shown here is derived from an EMBL/GenBank/DDBJ whole genome shotgun (WGS) entry which is preliminary data.</text>
</comment>
<dbReference type="GO" id="GO:0006310">
    <property type="term" value="P:DNA recombination"/>
    <property type="evidence" value="ECO:0007669"/>
    <property type="project" value="UniProtKB-KW"/>
</dbReference>
<dbReference type="OrthoDB" id="2433192at2759"/>
<accession>A0A9N9C7Q8</accession>
<name>A0A9N9C7Q8_9GLOM</name>
<organism evidence="3 4">
    <name type="scientific">Dentiscutata erythropus</name>
    <dbReference type="NCBI Taxonomy" id="1348616"/>
    <lineage>
        <taxon>Eukaryota</taxon>
        <taxon>Fungi</taxon>
        <taxon>Fungi incertae sedis</taxon>
        <taxon>Mucoromycota</taxon>
        <taxon>Glomeromycotina</taxon>
        <taxon>Glomeromycetes</taxon>
        <taxon>Diversisporales</taxon>
        <taxon>Gigasporaceae</taxon>
        <taxon>Dentiscutata</taxon>
    </lineage>
</organism>
<keyword evidence="1" id="KW-0233">DNA recombination</keyword>
<keyword evidence="4" id="KW-1185">Reference proteome</keyword>
<dbReference type="GO" id="GO:0015074">
    <property type="term" value="P:DNA integration"/>
    <property type="evidence" value="ECO:0007669"/>
    <property type="project" value="InterPro"/>
</dbReference>
<dbReference type="PANTHER" id="PTHR34605">
    <property type="entry name" value="PHAGE_INTEGRASE DOMAIN-CONTAINING PROTEIN"/>
    <property type="match status" value="1"/>
</dbReference>
<dbReference type="GO" id="GO:0003677">
    <property type="term" value="F:DNA binding"/>
    <property type="evidence" value="ECO:0007669"/>
    <property type="project" value="InterPro"/>
</dbReference>
<feature type="domain" description="Tyr recombinase" evidence="2">
    <location>
        <begin position="43"/>
        <end position="232"/>
    </location>
</feature>
<dbReference type="InterPro" id="IPR013762">
    <property type="entry name" value="Integrase-like_cat_sf"/>
</dbReference>
<evidence type="ECO:0000256" key="1">
    <source>
        <dbReference type="ARBA" id="ARBA00023172"/>
    </source>
</evidence>
<reference evidence="3" key="1">
    <citation type="submission" date="2021-06" db="EMBL/GenBank/DDBJ databases">
        <authorList>
            <person name="Kallberg Y."/>
            <person name="Tangrot J."/>
            <person name="Rosling A."/>
        </authorList>
    </citation>
    <scope>NUCLEOTIDE SEQUENCE</scope>
    <source>
        <strain evidence="3">MA453B</strain>
    </source>
</reference>
<dbReference type="InterPro" id="IPR052925">
    <property type="entry name" value="Phage_Integrase-like_Recomb"/>
</dbReference>
<dbReference type="InterPro" id="IPR002104">
    <property type="entry name" value="Integrase_catalytic"/>
</dbReference>
<dbReference type="EMBL" id="CAJVPY010003376">
    <property type="protein sequence ID" value="CAG8590144.1"/>
    <property type="molecule type" value="Genomic_DNA"/>
</dbReference>
<dbReference type="Pfam" id="PF00589">
    <property type="entry name" value="Phage_integrase"/>
    <property type="match status" value="1"/>
</dbReference>
<dbReference type="Proteomes" id="UP000789405">
    <property type="component" value="Unassembled WGS sequence"/>
</dbReference>
<evidence type="ECO:0000313" key="4">
    <source>
        <dbReference type="Proteomes" id="UP000789405"/>
    </source>
</evidence>
<protein>
    <submittedName>
        <fullName evidence="3">4325_t:CDS:1</fullName>
    </submittedName>
</protein>
<proteinExistence type="predicted"/>
<dbReference type="SUPFAM" id="SSF56349">
    <property type="entry name" value="DNA breaking-rejoining enzymes"/>
    <property type="match status" value="1"/>
</dbReference>